<gene>
    <name evidence="5" type="ORF">P7K49_014861</name>
</gene>
<dbReference type="SUPFAM" id="SSF56042">
    <property type="entry name" value="PurM C-terminal domain-like"/>
    <property type="match status" value="1"/>
</dbReference>
<keyword evidence="3" id="KW-0067">ATP-binding</keyword>
<name>A0ABQ9V7K6_SAGOE</name>
<proteinExistence type="predicted"/>
<sequence length="120" mass="13552">MEKIATTWIIEDPNTLPLHRGLLICLPREQAARFCAEIKSPKYGEGHQAWIIGIVEKGNRTARIIDKPRIIEVAPQVATQNVLSVFRKEEASLYFNLRSEEEGFLSLSTRALDPQVPVVI</sequence>
<evidence type="ECO:0000313" key="6">
    <source>
        <dbReference type="Proteomes" id="UP001266305"/>
    </source>
</evidence>
<dbReference type="EMBL" id="JASSZA010000007">
    <property type="protein sequence ID" value="KAK2105347.1"/>
    <property type="molecule type" value="Genomic_DNA"/>
</dbReference>
<evidence type="ECO:0000313" key="5">
    <source>
        <dbReference type="EMBL" id="KAK2105347.1"/>
    </source>
</evidence>
<comment type="caution">
    <text evidence="5">The sequence shown here is derived from an EMBL/GenBank/DDBJ whole genome shotgun (WGS) entry which is preliminary data.</text>
</comment>
<dbReference type="InterPro" id="IPR004536">
    <property type="entry name" value="SPS/SelD"/>
</dbReference>
<reference evidence="5 6" key="1">
    <citation type="submission" date="2023-05" db="EMBL/GenBank/DDBJ databases">
        <title>B98-5 Cell Line De Novo Hybrid Assembly: An Optical Mapping Approach.</title>
        <authorList>
            <person name="Kananen K."/>
            <person name="Auerbach J.A."/>
            <person name="Kautto E."/>
            <person name="Blachly J.S."/>
        </authorList>
    </citation>
    <scope>NUCLEOTIDE SEQUENCE [LARGE SCALE GENOMIC DNA]</scope>
    <source>
        <strain evidence="5">B95-8</strain>
        <tissue evidence="5">Cell line</tissue>
    </source>
</reference>
<dbReference type="Gene3D" id="3.90.650.10">
    <property type="entry name" value="PurM-like C-terminal domain"/>
    <property type="match status" value="1"/>
</dbReference>
<evidence type="ECO:0000256" key="4">
    <source>
        <dbReference type="ARBA" id="ARBA00022842"/>
    </source>
</evidence>
<keyword evidence="6" id="KW-1185">Reference proteome</keyword>
<evidence type="ECO:0000256" key="1">
    <source>
        <dbReference type="ARBA" id="ARBA00022723"/>
    </source>
</evidence>
<protein>
    <submittedName>
        <fullName evidence="5">Uncharacterized protein</fullName>
    </submittedName>
</protein>
<evidence type="ECO:0000256" key="2">
    <source>
        <dbReference type="ARBA" id="ARBA00022741"/>
    </source>
</evidence>
<keyword evidence="2" id="KW-0547">Nucleotide-binding</keyword>
<organism evidence="5 6">
    <name type="scientific">Saguinus oedipus</name>
    <name type="common">Cotton-top tamarin</name>
    <name type="synonym">Oedipomidas oedipus</name>
    <dbReference type="NCBI Taxonomy" id="9490"/>
    <lineage>
        <taxon>Eukaryota</taxon>
        <taxon>Metazoa</taxon>
        <taxon>Chordata</taxon>
        <taxon>Craniata</taxon>
        <taxon>Vertebrata</taxon>
        <taxon>Euteleostomi</taxon>
        <taxon>Mammalia</taxon>
        <taxon>Eutheria</taxon>
        <taxon>Euarchontoglires</taxon>
        <taxon>Primates</taxon>
        <taxon>Haplorrhini</taxon>
        <taxon>Platyrrhini</taxon>
        <taxon>Cebidae</taxon>
        <taxon>Callitrichinae</taxon>
        <taxon>Saguinus</taxon>
    </lineage>
</organism>
<dbReference type="PANTHER" id="PTHR10256:SF2">
    <property type="entry name" value="SELENIDE, WATER DIKINASE 1"/>
    <property type="match status" value="1"/>
</dbReference>
<dbReference type="InterPro" id="IPR036676">
    <property type="entry name" value="PurM-like_C_sf"/>
</dbReference>
<dbReference type="PANTHER" id="PTHR10256">
    <property type="entry name" value="SELENIDE, WATER DIKINASE"/>
    <property type="match status" value="1"/>
</dbReference>
<accession>A0ABQ9V7K6</accession>
<keyword evidence="4" id="KW-0460">Magnesium</keyword>
<dbReference type="Proteomes" id="UP001266305">
    <property type="component" value="Unassembled WGS sequence"/>
</dbReference>
<keyword evidence="1" id="KW-0479">Metal-binding</keyword>
<evidence type="ECO:0000256" key="3">
    <source>
        <dbReference type="ARBA" id="ARBA00022840"/>
    </source>
</evidence>